<proteinExistence type="predicted"/>
<evidence type="ECO:0000313" key="2">
    <source>
        <dbReference type="Proteomes" id="UP000031338"/>
    </source>
</evidence>
<gene>
    <name evidence="1" type="ORF">NJ75_03861</name>
</gene>
<evidence type="ECO:0000313" key="1">
    <source>
        <dbReference type="EMBL" id="KHS43232.1"/>
    </source>
</evidence>
<name>A0A0B8ZY41_9SPHN</name>
<sequence length="60" mass="6719">MAFKTFKTRREPVKLEELGAQIARRETALGGVDVPRNPGTRRTPSKRALLKAIEDLGGKW</sequence>
<comment type="caution">
    <text evidence="1">The sequence shown here is derived from an EMBL/GenBank/DDBJ whole genome shotgun (WGS) entry which is preliminary data.</text>
</comment>
<dbReference type="STRING" id="48936.NJ75_03861"/>
<dbReference type="EMBL" id="JRVC01000023">
    <property type="protein sequence ID" value="KHS43232.1"/>
    <property type="molecule type" value="Genomic_DNA"/>
</dbReference>
<dbReference type="PATRIC" id="fig|48936.3.peg.3898"/>
<organism evidence="1 2">
    <name type="scientific">Novosphingobium subterraneum</name>
    <dbReference type="NCBI Taxonomy" id="48936"/>
    <lineage>
        <taxon>Bacteria</taxon>
        <taxon>Pseudomonadati</taxon>
        <taxon>Pseudomonadota</taxon>
        <taxon>Alphaproteobacteria</taxon>
        <taxon>Sphingomonadales</taxon>
        <taxon>Sphingomonadaceae</taxon>
        <taxon>Novosphingobium</taxon>
    </lineage>
</organism>
<keyword evidence="2" id="KW-1185">Reference proteome</keyword>
<dbReference type="Proteomes" id="UP000031338">
    <property type="component" value="Unassembled WGS sequence"/>
</dbReference>
<dbReference type="RefSeq" id="WP_039337410.1">
    <property type="nucleotide sequence ID" value="NZ_JRVC01000023.1"/>
</dbReference>
<protein>
    <submittedName>
        <fullName evidence="1">Uncharacterized protein</fullName>
    </submittedName>
</protein>
<reference evidence="1 2" key="1">
    <citation type="submission" date="2014-10" db="EMBL/GenBank/DDBJ databases">
        <title>Draft genome sequence of Novosphingobium subterraneum DSM 12447.</title>
        <authorList>
            <person name="Gan H.M."/>
            <person name="Gan H.Y."/>
            <person name="Savka M.A."/>
        </authorList>
    </citation>
    <scope>NUCLEOTIDE SEQUENCE [LARGE SCALE GENOMIC DNA]</scope>
    <source>
        <strain evidence="1 2">DSM 12447</strain>
    </source>
</reference>
<accession>A0A0B8ZY41</accession>
<dbReference type="AlphaFoldDB" id="A0A0B8ZY41"/>